<dbReference type="PANTHER" id="PTHR31272:SF4">
    <property type="entry name" value="CYTOCHROME C-TYPE BIOGENESIS PROTEIN HI_1454-RELATED"/>
    <property type="match status" value="1"/>
</dbReference>
<evidence type="ECO:0000313" key="3">
    <source>
        <dbReference type="Proteomes" id="UP000614741"/>
    </source>
</evidence>
<feature type="transmembrane region" description="Helical" evidence="1">
    <location>
        <begin position="280"/>
        <end position="302"/>
    </location>
</feature>
<dbReference type="PANTHER" id="PTHR31272">
    <property type="entry name" value="CYTOCHROME C-TYPE BIOGENESIS PROTEIN HI_1454-RELATED"/>
    <property type="match status" value="1"/>
</dbReference>
<evidence type="ECO:0000313" key="2">
    <source>
        <dbReference type="EMBL" id="GIG38897.1"/>
    </source>
</evidence>
<feature type="transmembrane region" description="Helical" evidence="1">
    <location>
        <begin position="237"/>
        <end position="259"/>
    </location>
</feature>
<dbReference type="RefSeq" id="WP_203671131.1">
    <property type="nucleotide sequence ID" value="NZ_BONP01000003.1"/>
</dbReference>
<keyword evidence="1" id="KW-0812">Transmembrane</keyword>
<evidence type="ECO:0008006" key="4">
    <source>
        <dbReference type="Google" id="ProtNLM"/>
    </source>
</evidence>
<feature type="transmembrane region" description="Helical" evidence="1">
    <location>
        <begin position="163"/>
        <end position="185"/>
    </location>
</feature>
<sequence>MTSGVVALGLGSTVVDGSLLLAVPVALLAGVVSFASPCVLPLVPGYLGLLGGLVGGDARPAPGARLGLVDATDVVRLGAPPVPAAAHVPLTDAATGPATPSAAAAATAATAATAVTTAPATAGRRTLLLGVVLFVAGFSSVFVAFGALAGSLGAALWEWQDPVSRVLGAVTVALGLTFLGALPFLGGERRLRVAPRAGVWGAPLLGVAFGLGWTPCIGPTLAAILTLSLTGGSAGRGALLAAVFCVGLGLPFVLVGLGLQRSQRALGWLRRHRLAVRRTGGAVLVVLGVALLTGAWGTWAAWLQGALTGGDPFVPAL</sequence>
<comment type="caution">
    <text evidence="2">The sequence shown here is derived from an EMBL/GenBank/DDBJ whole genome shotgun (WGS) entry which is preliminary data.</text>
</comment>
<keyword evidence="1" id="KW-1133">Transmembrane helix</keyword>
<dbReference type="EMBL" id="BONP01000003">
    <property type="protein sequence ID" value="GIG38897.1"/>
    <property type="molecule type" value="Genomic_DNA"/>
</dbReference>
<keyword evidence="3" id="KW-1185">Reference proteome</keyword>
<feature type="transmembrane region" description="Helical" evidence="1">
    <location>
        <begin position="197"/>
        <end position="225"/>
    </location>
</feature>
<evidence type="ECO:0000256" key="1">
    <source>
        <dbReference type="SAM" id="Phobius"/>
    </source>
</evidence>
<name>A0ABQ4DHS6_9CELL</name>
<accession>A0ABQ4DHS6</accession>
<feature type="transmembrane region" description="Helical" evidence="1">
    <location>
        <begin position="127"/>
        <end position="157"/>
    </location>
</feature>
<protein>
    <recommendedName>
        <fullName evidence="4">Cytochrome C biogenesis protein CcdA</fullName>
    </recommendedName>
</protein>
<keyword evidence="1" id="KW-0472">Membrane</keyword>
<dbReference type="InterPro" id="IPR051790">
    <property type="entry name" value="Cytochrome_c-biogenesis_DsbD"/>
</dbReference>
<reference evidence="2 3" key="1">
    <citation type="submission" date="2021-01" db="EMBL/GenBank/DDBJ databases">
        <title>Whole genome shotgun sequence of Cellulomonas phragmiteti NBRC 110785.</title>
        <authorList>
            <person name="Komaki H."/>
            <person name="Tamura T."/>
        </authorList>
    </citation>
    <scope>NUCLEOTIDE SEQUENCE [LARGE SCALE GENOMIC DNA]</scope>
    <source>
        <strain evidence="2 3">NBRC 110785</strain>
    </source>
</reference>
<organism evidence="2 3">
    <name type="scientific">Cellulomonas phragmiteti</name>
    <dbReference type="NCBI Taxonomy" id="478780"/>
    <lineage>
        <taxon>Bacteria</taxon>
        <taxon>Bacillati</taxon>
        <taxon>Actinomycetota</taxon>
        <taxon>Actinomycetes</taxon>
        <taxon>Micrococcales</taxon>
        <taxon>Cellulomonadaceae</taxon>
        <taxon>Cellulomonas</taxon>
    </lineage>
</organism>
<proteinExistence type="predicted"/>
<gene>
    <name evidence="2" type="ORF">Cph01nite_06590</name>
</gene>
<dbReference type="Proteomes" id="UP000614741">
    <property type="component" value="Unassembled WGS sequence"/>
</dbReference>